<proteinExistence type="predicted"/>
<feature type="transmembrane region" description="Helical" evidence="1">
    <location>
        <begin position="286"/>
        <end position="307"/>
    </location>
</feature>
<accession>A0A1F7GYU0</accession>
<feature type="transmembrane region" description="Helical" evidence="1">
    <location>
        <begin position="19"/>
        <end position="37"/>
    </location>
</feature>
<evidence type="ECO:0000313" key="3">
    <source>
        <dbReference type="Proteomes" id="UP000177913"/>
    </source>
</evidence>
<feature type="transmembrane region" description="Helical" evidence="1">
    <location>
        <begin position="206"/>
        <end position="234"/>
    </location>
</feature>
<feature type="transmembrane region" description="Helical" evidence="1">
    <location>
        <begin position="385"/>
        <end position="409"/>
    </location>
</feature>
<feature type="transmembrane region" description="Helical" evidence="1">
    <location>
        <begin position="505"/>
        <end position="526"/>
    </location>
</feature>
<evidence type="ECO:0000313" key="2">
    <source>
        <dbReference type="EMBL" id="OGK23682.1"/>
    </source>
</evidence>
<feature type="transmembrane region" description="Helical" evidence="1">
    <location>
        <begin position="350"/>
        <end position="378"/>
    </location>
</feature>
<comment type="caution">
    <text evidence="2">The sequence shown here is derived from an EMBL/GenBank/DDBJ whole genome shotgun (WGS) entry which is preliminary data.</text>
</comment>
<reference evidence="2 3" key="1">
    <citation type="journal article" date="2016" name="Nat. Commun.">
        <title>Thousands of microbial genomes shed light on interconnected biogeochemical processes in an aquifer system.</title>
        <authorList>
            <person name="Anantharaman K."/>
            <person name="Brown C.T."/>
            <person name="Hug L.A."/>
            <person name="Sharon I."/>
            <person name="Castelle C.J."/>
            <person name="Probst A.J."/>
            <person name="Thomas B.C."/>
            <person name="Singh A."/>
            <person name="Wilkins M.J."/>
            <person name="Karaoz U."/>
            <person name="Brodie E.L."/>
            <person name="Williams K.H."/>
            <person name="Hubbard S.S."/>
            <person name="Banfield J.F."/>
        </authorList>
    </citation>
    <scope>NUCLEOTIDE SEQUENCE [LARGE SCALE GENOMIC DNA]</scope>
</reference>
<feature type="transmembrane region" description="Helical" evidence="1">
    <location>
        <begin position="462"/>
        <end position="485"/>
    </location>
</feature>
<keyword evidence="1" id="KW-1133">Transmembrane helix</keyword>
<feature type="transmembrane region" description="Helical" evidence="1">
    <location>
        <begin position="165"/>
        <end position="185"/>
    </location>
</feature>
<dbReference type="AlphaFoldDB" id="A0A1F7GYU0"/>
<feature type="transmembrane region" description="Helical" evidence="1">
    <location>
        <begin position="319"/>
        <end position="338"/>
    </location>
</feature>
<sequence length="558" mass="60615">MLPFYLAGLKKLINIGKKIFLVIVVYFIIISLFIHFINKDKPKITQDPVKKNRVEIYKVLNDPKLKKTKEGKLTIALYRLTMCGLVGEACTNNPSDGDKNFNKSTFGFLSKLIILPYTNPPASGVWWAYNGLQDAGFIPKTYAAEGIGFGAIKPFAKIWNAFRNVAYLVIVLVLITIGFMIMFSMKLNPQTVISVENSLPKIVISLILITFSFAIAGFLIDLMYIAIILIVSIIGPAGGLNPAQIADKQRVYLRAAPHDLFFTFTAGTGNNIFRVLFDLPNALLNIVPQIGAVVRIIGSIIGVVFVYPWLTQKTFFKNIIDAFHLEGIATLLGFGFQWEGLGELIKAPLNIVGLIIGIVIGGTVVVPFLLGLLIFFTILLIFFRLIFLIISAYIKILLTIIISPLYLLLEAVPGQSAFSSWLKNLISELIVFPTMVAIFMLVNLITNAIYSGPTTAESLIQFPFMGSIDPSDFSLIVAMAILFLTPDLVKAVKQLFVPKPGLLDTAGLGTFFAGAGTAAGGGLGLLGQLGSMRLGLGALQAAGEKIGLTLPGGKKSTQ</sequence>
<name>A0A1F7GYU0_9BACT</name>
<dbReference type="EMBL" id="MFZO01000044">
    <property type="protein sequence ID" value="OGK23682.1"/>
    <property type="molecule type" value="Genomic_DNA"/>
</dbReference>
<keyword evidence="1" id="KW-0472">Membrane</keyword>
<gene>
    <name evidence="2" type="ORF">A3C25_01020</name>
</gene>
<feature type="transmembrane region" description="Helical" evidence="1">
    <location>
        <begin position="429"/>
        <end position="450"/>
    </location>
</feature>
<organism evidence="2 3">
    <name type="scientific">Candidatus Roizmanbacteria bacterium RIFCSPHIGHO2_02_FULL_38_11</name>
    <dbReference type="NCBI Taxonomy" id="1802039"/>
    <lineage>
        <taxon>Bacteria</taxon>
        <taxon>Candidatus Roizmaniibacteriota</taxon>
    </lineage>
</organism>
<protein>
    <submittedName>
        <fullName evidence="2">Uncharacterized protein</fullName>
    </submittedName>
</protein>
<dbReference type="Proteomes" id="UP000177913">
    <property type="component" value="Unassembled WGS sequence"/>
</dbReference>
<keyword evidence="1" id="KW-0812">Transmembrane</keyword>
<evidence type="ECO:0000256" key="1">
    <source>
        <dbReference type="SAM" id="Phobius"/>
    </source>
</evidence>